<feature type="transmembrane region" description="Helical" evidence="2">
    <location>
        <begin position="436"/>
        <end position="459"/>
    </location>
</feature>
<dbReference type="AlphaFoldDB" id="A0A263D887"/>
<evidence type="ECO:0000256" key="1">
    <source>
        <dbReference type="SAM" id="MobiDB-lite"/>
    </source>
</evidence>
<proteinExistence type="predicted"/>
<keyword evidence="4" id="KW-1185">Reference proteome</keyword>
<keyword evidence="2" id="KW-0472">Membrane</keyword>
<gene>
    <name evidence="3" type="ORF">CFN78_00290</name>
</gene>
<dbReference type="InParanoid" id="A0A263D887"/>
<feature type="transmembrane region" description="Helical" evidence="2">
    <location>
        <begin position="255"/>
        <end position="275"/>
    </location>
</feature>
<reference evidence="3 4" key="1">
    <citation type="submission" date="2017-07" db="EMBL/GenBank/DDBJ databases">
        <title>Amycolatopsis antarcticus sp. nov., isolated from the surface of an Antarcticus brown macroalga.</title>
        <authorList>
            <person name="Wang J."/>
            <person name="Leiva S."/>
            <person name="Huang J."/>
            <person name="Huang Y."/>
        </authorList>
    </citation>
    <scope>NUCLEOTIDE SEQUENCE [LARGE SCALE GENOMIC DNA]</scope>
    <source>
        <strain evidence="3 4">AU-G6</strain>
    </source>
</reference>
<feature type="transmembrane region" description="Helical" evidence="2">
    <location>
        <begin position="226"/>
        <end position="248"/>
    </location>
</feature>
<dbReference type="Proteomes" id="UP000242444">
    <property type="component" value="Unassembled WGS sequence"/>
</dbReference>
<evidence type="ECO:0000313" key="3">
    <source>
        <dbReference type="EMBL" id="OZM74722.1"/>
    </source>
</evidence>
<feature type="region of interest" description="Disordered" evidence="1">
    <location>
        <begin position="1"/>
        <end position="28"/>
    </location>
</feature>
<feature type="transmembrane region" description="Helical" evidence="2">
    <location>
        <begin position="56"/>
        <end position="78"/>
    </location>
</feature>
<keyword evidence="2" id="KW-0812">Transmembrane</keyword>
<comment type="caution">
    <text evidence="3">The sequence shown here is derived from an EMBL/GenBank/DDBJ whole genome shotgun (WGS) entry which is preliminary data.</text>
</comment>
<sequence>MTSTATRQAGPVSQPAPPGPDAERDQGRSGLGWLLALPRNAVRRLVRSAGNTPGRLSVIALGLVVLALLTALVGTFAVQGKQDTIDGLVDHREPLAAAAQQVYRSLSDADATSASAFLSTGSEPAELRDRYEVDIAQAGAALAKAASDSEGAESSERVDTLSRQIPVYTGLIETARANNRQGFPAGASYLREASELMRSQILPAAQDLYRIDTERLSQEQDDATSFPFFTTLLVLGLLAALIATQIYLRRKTNRVINVGLMVASIATGVAILWSGTALTVQTVLVGNGATEGTERADVLVRARIAALQARADETLTLVARGDGGRYEKDFVALGQTLAGPDGNGGLLREARDGAQPEMTRFSDAATADARAWFAAHTEVRALDDSGDYQGAVSLAIDGARQDGTATAFYRLDGNLAQGIGVTRQAFLDDTVGSSRALTLLAPGFAVLMVVAALGVTLGIRERLREYR</sequence>
<protein>
    <recommendedName>
        <fullName evidence="5">Secreted protein</fullName>
    </recommendedName>
</protein>
<keyword evidence="2" id="KW-1133">Transmembrane helix</keyword>
<dbReference type="OrthoDB" id="3218196at2"/>
<dbReference type="EMBL" id="NKYE01000001">
    <property type="protein sequence ID" value="OZM74722.1"/>
    <property type="molecule type" value="Genomic_DNA"/>
</dbReference>
<dbReference type="RefSeq" id="WP_094860507.1">
    <property type="nucleotide sequence ID" value="NZ_NKYE01000001.1"/>
</dbReference>
<evidence type="ECO:0008006" key="5">
    <source>
        <dbReference type="Google" id="ProtNLM"/>
    </source>
</evidence>
<evidence type="ECO:0000313" key="4">
    <source>
        <dbReference type="Proteomes" id="UP000242444"/>
    </source>
</evidence>
<evidence type="ECO:0000256" key="2">
    <source>
        <dbReference type="SAM" id="Phobius"/>
    </source>
</evidence>
<accession>A0A263D887</accession>
<name>A0A263D887_9PSEU</name>
<organism evidence="3 4">
    <name type="scientific">Amycolatopsis antarctica</name>
    <dbReference type="NCBI Taxonomy" id="1854586"/>
    <lineage>
        <taxon>Bacteria</taxon>
        <taxon>Bacillati</taxon>
        <taxon>Actinomycetota</taxon>
        <taxon>Actinomycetes</taxon>
        <taxon>Pseudonocardiales</taxon>
        <taxon>Pseudonocardiaceae</taxon>
        <taxon>Amycolatopsis</taxon>
    </lineage>
</organism>